<dbReference type="InterPro" id="IPR011009">
    <property type="entry name" value="Kinase-like_dom_sf"/>
</dbReference>
<dbReference type="InterPro" id="IPR000421">
    <property type="entry name" value="FA58C"/>
</dbReference>
<dbReference type="GO" id="GO:0005524">
    <property type="term" value="F:ATP binding"/>
    <property type="evidence" value="ECO:0007669"/>
    <property type="project" value="UniProtKB-UniRule"/>
</dbReference>
<dbReference type="SUPFAM" id="SSF56112">
    <property type="entry name" value="Protein kinase-like (PK-like)"/>
    <property type="match status" value="1"/>
</dbReference>
<dbReference type="NCBIfam" id="NF047619">
    <property type="entry name" value="NADase_discoid"/>
    <property type="match status" value="1"/>
</dbReference>
<dbReference type="OrthoDB" id="9788659at2"/>
<dbReference type="CDD" id="cd14014">
    <property type="entry name" value="STKc_PknB_like"/>
    <property type="match status" value="1"/>
</dbReference>
<sequence>MMTNKICFGCMEVTDADPCPHCGYQALEEDGTSLHLPPGTLLREKYQIGKVLGQGGFGITYLARDTLLDMKLAVKEYLPQDLASRKMGEQTISLFSKDAALPFEEGLTRFLDEAKTLAKFDQHPGIVSVHDFFRANDTAYLVMKYIEGITLKQYVQDKGGSLPAEEAIAIMIPVLDALSAVHQVGILHRDISPDNIYMTQTGQVILIDFGAARQTISDKARSMSVLLKPGYTPEEQYRSKGSQGPWTDLYAVGATLYRLITGKMPAESLDRLVEDELTPPSHWGIPIEPHVEKAILKAMAVAGKDRYQQATDLVNDLLKKPAPIDPPSSLTAPVERPASHPSSVSDRRKWVIGAIVLLLAGVGVVMAMGSRTEEPIASIETPAETSTDITEAAMEKEVPEEDSLLTHESTTPPSSTEAHSEATNLPTSREKAPDGYREADPSSSSFSQGIILREETALPEVQTASTEVSYVEEVSRIISSSTLHHAANRYSENHVFDGQHETAWVEGATGDGIDEWIRLDFDHEKPIQGIFIINGYTRSEEIFYNNNRVKDVLIELSNGQQFYTQLADGFKEENHLLFETPINTQWIKLTIKSVYPGSQYQDTCISGIYPYKP</sequence>
<dbReference type="InterPro" id="IPR008266">
    <property type="entry name" value="Tyr_kinase_AS"/>
</dbReference>
<name>A0A1I3GI18_9FIRM</name>
<dbReference type="GO" id="GO:0004674">
    <property type="term" value="F:protein serine/threonine kinase activity"/>
    <property type="evidence" value="ECO:0007669"/>
    <property type="project" value="UniProtKB-KW"/>
</dbReference>
<evidence type="ECO:0000259" key="10">
    <source>
        <dbReference type="PROSITE" id="PS50011"/>
    </source>
</evidence>
<dbReference type="Gene3D" id="3.30.200.20">
    <property type="entry name" value="Phosphorylase Kinase, domain 1"/>
    <property type="match status" value="1"/>
</dbReference>
<dbReference type="SUPFAM" id="SSF49785">
    <property type="entry name" value="Galactose-binding domain-like"/>
    <property type="match status" value="1"/>
</dbReference>
<dbReference type="RefSeq" id="WP_093373232.1">
    <property type="nucleotide sequence ID" value="NZ_FOQA01000009.1"/>
</dbReference>
<dbReference type="GO" id="GO:0016798">
    <property type="term" value="F:hydrolase activity, acting on glycosyl bonds"/>
    <property type="evidence" value="ECO:0007669"/>
    <property type="project" value="UniProtKB-KW"/>
</dbReference>
<comment type="subcellular location">
    <subcellularLocation>
        <location evidence="1">Membrane</location>
        <topology evidence="1">Single-pass type I membrane protein</topology>
    </subcellularLocation>
</comment>
<dbReference type="AlphaFoldDB" id="A0A1I3GI18"/>
<dbReference type="Gene3D" id="2.60.120.260">
    <property type="entry name" value="Galactose-binding domain-like"/>
    <property type="match status" value="1"/>
</dbReference>
<organism evidence="12 13">
    <name type="scientific">Tindallia magadiensis</name>
    <dbReference type="NCBI Taxonomy" id="69895"/>
    <lineage>
        <taxon>Bacteria</taxon>
        <taxon>Bacillati</taxon>
        <taxon>Bacillota</taxon>
        <taxon>Clostridia</taxon>
        <taxon>Peptostreptococcales</taxon>
        <taxon>Tindalliaceae</taxon>
        <taxon>Tindallia</taxon>
    </lineage>
</organism>
<feature type="domain" description="Protein kinase" evidence="10">
    <location>
        <begin position="46"/>
        <end position="351"/>
    </location>
</feature>
<feature type="region of interest" description="Disordered" evidence="9">
    <location>
        <begin position="318"/>
        <end position="343"/>
    </location>
</feature>
<dbReference type="PROSITE" id="PS00109">
    <property type="entry name" value="PROTEIN_KINASE_TYR"/>
    <property type="match status" value="1"/>
</dbReference>
<gene>
    <name evidence="12" type="ORF">SAMN05192551_10950</name>
</gene>
<dbReference type="EMBL" id="FOQA01000009">
    <property type="protein sequence ID" value="SFI23116.1"/>
    <property type="molecule type" value="Genomic_DNA"/>
</dbReference>
<evidence type="ECO:0000256" key="6">
    <source>
        <dbReference type="ARBA" id="ARBA00023170"/>
    </source>
</evidence>
<evidence type="ECO:0000313" key="13">
    <source>
        <dbReference type="Proteomes" id="UP000199287"/>
    </source>
</evidence>
<keyword evidence="7" id="KW-0326">Glycosidase</keyword>
<keyword evidence="2" id="KW-0808">Transferase</keyword>
<evidence type="ECO:0000259" key="11">
    <source>
        <dbReference type="PROSITE" id="PS50022"/>
    </source>
</evidence>
<evidence type="ECO:0000256" key="9">
    <source>
        <dbReference type="SAM" id="MobiDB-lite"/>
    </source>
</evidence>
<feature type="compositionally biased region" description="Basic and acidic residues" evidence="9">
    <location>
        <begin position="428"/>
        <end position="440"/>
    </location>
</feature>
<keyword evidence="12" id="KW-0723">Serine/threonine-protein kinase</keyword>
<dbReference type="PROSITE" id="PS50022">
    <property type="entry name" value="FA58C_3"/>
    <property type="match status" value="1"/>
</dbReference>
<dbReference type="STRING" id="69895.SAMN05192551_10950"/>
<reference evidence="13" key="1">
    <citation type="submission" date="2016-10" db="EMBL/GenBank/DDBJ databases">
        <authorList>
            <person name="Varghese N."/>
            <person name="Submissions S."/>
        </authorList>
    </citation>
    <scope>NUCLEOTIDE SEQUENCE [LARGE SCALE GENOMIC DNA]</scope>
    <source>
        <strain evidence="13">Z-7934</strain>
    </source>
</reference>
<proteinExistence type="predicted"/>
<keyword evidence="6" id="KW-0675">Receptor</keyword>
<dbReference type="InterPro" id="IPR000719">
    <property type="entry name" value="Prot_kinase_dom"/>
</dbReference>
<dbReference type="GO" id="GO:0016020">
    <property type="term" value="C:membrane"/>
    <property type="evidence" value="ECO:0007669"/>
    <property type="project" value="UniProtKB-SubCell"/>
</dbReference>
<keyword evidence="13" id="KW-1185">Reference proteome</keyword>
<feature type="region of interest" description="Disordered" evidence="9">
    <location>
        <begin position="395"/>
        <end position="447"/>
    </location>
</feature>
<feature type="compositionally biased region" description="Low complexity" evidence="9">
    <location>
        <begin position="406"/>
        <end position="417"/>
    </location>
</feature>
<evidence type="ECO:0000256" key="1">
    <source>
        <dbReference type="ARBA" id="ARBA00004479"/>
    </source>
</evidence>
<dbReference type="Gene3D" id="1.10.510.10">
    <property type="entry name" value="Transferase(Phosphotransferase) domain 1"/>
    <property type="match status" value="1"/>
</dbReference>
<evidence type="ECO:0000256" key="8">
    <source>
        <dbReference type="PROSITE-ProRule" id="PRU10141"/>
    </source>
</evidence>
<dbReference type="PANTHER" id="PTHR43289">
    <property type="entry name" value="MITOGEN-ACTIVATED PROTEIN KINASE KINASE KINASE 20-RELATED"/>
    <property type="match status" value="1"/>
</dbReference>
<dbReference type="Proteomes" id="UP000199287">
    <property type="component" value="Unassembled WGS sequence"/>
</dbReference>
<accession>A0A1I3GI18</accession>
<evidence type="ECO:0000256" key="3">
    <source>
        <dbReference type="ARBA" id="ARBA00022741"/>
    </source>
</evidence>
<dbReference type="PANTHER" id="PTHR43289:SF34">
    <property type="entry name" value="SERINE_THREONINE-PROTEIN KINASE YBDM-RELATED"/>
    <property type="match status" value="1"/>
</dbReference>
<dbReference type="PROSITE" id="PS00107">
    <property type="entry name" value="PROTEIN_KINASE_ATP"/>
    <property type="match status" value="1"/>
</dbReference>
<evidence type="ECO:0000256" key="4">
    <source>
        <dbReference type="ARBA" id="ARBA00022777"/>
    </source>
</evidence>
<keyword evidence="5 8" id="KW-0067">ATP-binding</keyword>
<feature type="binding site" evidence="8">
    <location>
        <position position="75"/>
    </location>
    <ligand>
        <name>ATP</name>
        <dbReference type="ChEBI" id="CHEBI:30616"/>
    </ligand>
</feature>
<feature type="domain" description="F5/8 type C" evidence="11">
    <location>
        <begin position="456"/>
        <end position="608"/>
    </location>
</feature>
<keyword evidence="7" id="KW-0378">Hydrolase</keyword>
<keyword evidence="3 8" id="KW-0547">Nucleotide-binding</keyword>
<evidence type="ECO:0000313" key="12">
    <source>
        <dbReference type="EMBL" id="SFI23116.1"/>
    </source>
</evidence>
<protein>
    <submittedName>
        <fullName evidence="12">Serine/threonine protein kinase</fullName>
    </submittedName>
</protein>
<evidence type="ECO:0000256" key="2">
    <source>
        <dbReference type="ARBA" id="ARBA00022679"/>
    </source>
</evidence>
<keyword evidence="4 12" id="KW-0418">Kinase</keyword>
<dbReference type="InterPro" id="IPR057561">
    <property type="entry name" value="NADase_transloc"/>
</dbReference>
<evidence type="ECO:0000256" key="5">
    <source>
        <dbReference type="ARBA" id="ARBA00022840"/>
    </source>
</evidence>
<dbReference type="InterPro" id="IPR008979">
    <property type="entry name" value="Galactose-bd-like_sf"/>
</dbReference>
<dbReference type="PROSITE" id="PS50011">
    <property type="entry name" value="PROTEIN_KINASE_DOM"/>
    <property type="match status" value="1"/>
</dbReference>
<dbReference type="Pfam" id="PF00069">
    <property type="entry name" value="Pkinase"/>
    <property type="match status" value="1"/>
</dbReference>
<evidence type="ECO:0000256" key="7">
    <source>
        <dbReference type="ARBA" id="ARBA00023295"/>
    </source>
</evidence>
<dbReference type="InterPro" id="IPR017441">
    <property type="entry name" value="Protein_kinase_ATP_BS"/>
</dbReference>
<dbReference type="Pfam" id="PF25302">
    <property type="entry name" value="NADase_transloc"/>
    <property type="match status" value="1"/>
</dbReference>